<dbReference type="AlphaFoldDB" id="A0A8J3JPY8"/>
<comment type="caution">
    <text evidence="2">The sequence shown here is derived from an EMBL/GenBank/DDBJ whole genome shotgun (WGS) entry which is preliminary data.</text>
</comment>
<name>A0A8J3JPY8_9ACTN</name>
<sequence length="117" mass="12986">MTSPDEAEMTEEDYARAADEAYEHRDELDELEVVEFTADDDVRSVVSVRFNRGELRRVEQAALKAGMPVSTYIRNAALATSETVDLDAAREALLASQRNLKAAMAALNRDLPRAATR</sequence>
<feature type="region of interest" description="Disordered" evidence="1">
    <location>
        <begin position="1"/>
        <end position="22"/>
    </location>
</feature>
<dbReference type="RefSeq" id="WP_203753588.1">
    <property type="nucleotide sequence ID" value="NZ_BONF01000040.1"/>
</dbReference>
<dbReference type="Pfam" id="PF21983">
    <property type="entry name" value="NikA-like"/>
    <property type="match status" value="1"/>
</dbReference>
<gene>
    <name evidence="2" type="ORF">Cba03nite_61300</name>
</gene>
<reference evidence="2 3" key="1">
    <citation type="submission" date="2021-01" db="EMBL/GenBank/DDBJ databases">
        <title>Whole genome shotgun sequence of Catellatospora bangladeshensis NBRC 107357.</title>
        <authorList>
            <person name="Komaki H."/>
            <person name="Tamura T."/>
        </authorList>
    </citation>
    <scope>NUCLEOTIDE SEQUENCE [LARGE SCALE GENOMIC DNA]</scope>
    <source>
        <strain evidence="2 3">NBRC 107357</strain>
    </source>
</reference>
<proteinExistence type="predicted"/>
<feature type="compositionally biased region" description="Basic and acidic residues" evidence="1">
    <location>
        <begin position="13"/>
        <end position="22"/>
    </location>
</feature>
<evidence type="ECO:0000313" key="3">
    <source>
        <dbReference type="Proteomes" id="UP000601223"/>
    </source>
</evidence>
<organism evidence="2 3">
    <name type="scientific">Catellatospora bangladeshensis</name>
    <dbReference type="NCBI Taxonomy" id="310355"/>
    <lineage>
        <taxon>Bacteria</taxon>
        <taxon>Bacillati</taxon>
        <taxon>Actinomycetota</taxon>
        <taxon>Actinomycetes</taxon>
        <taxon>Micromonosporales</taxon>
        <taxon>Micromonosporaceae</taxon>
        <taxon>Catellatospora</taxon>
    </lineage>
</organism>
<dbReference type="EMBL" id="BONF01000040">
    <property type="protein sequence ID" value="GIF84781.1"/>
    <property type="molecule type" value="Genomic_DNA"/>
</dbReference>
<evidence type="ECO:0000256" key="1">
    <source>
        <dbReference type="SAM" id="MobiDB-lite"/>
    </source>
</evidence>
<evidence type="ECO:0000313" key="2">
    <source>
        <dbReference type="EMBL" id="GIF84781.1"/>
    </source>
</evidence>
<accession>A0A8J3JPY8</accession>
<keyword evidence="3" id="KW-1185">Reference proteome</keyword>
<dbReference type="Proteomes" id="UP000601223">
    <property type="component" value="Unassembled WGS sequence"/>
</dbReference>
<dbReference type="InterPro" id="IPR053842">
    <property type="entry name" value="NikA-like"/>
</dbReference>
<protein>
    <submittedName>
        <fullName evidence="2">Uncharacterized protein</fullName>
    </submittedName>
</protein>
<feature type="compositionally biased region" description="Acidic residues" evidence="1">
    <location>
        <begin position="1"/>
        <end position="12"/>
    </location>
</feature>